<name>A0A8J5IVV7_9STRA</name>
<reference evidence="1" key="1">
    <citation type="submission" date="2021-01" db="EMBL/GenBank/DDBJ databases">
        <title>Phytophthora aleatoria, a newly-described species from Pinus radiata is distinct from Phytophthora cactorum isolates based on comparative genomics.</title>
        <authorList>
            <person name="Mcdougal R."/>
            <person name="Panda P."/>
            <person name="Williams N."/>
            <person name="Studholme D.J."/>
        </authorList>
    </citation>
    <scope>NUCLEOTIDE SEQUENCE</scope>
    <source>
        <strain evidence="1">NZFS 4037</strain>
    </source>
</reference>
<dbReference type="AlphaFoldDB" id="A0A8J5IVV7"/>
<proteinExistence type="predicted"/>
<dbReference type="EMBL" id="JAENGY010001322">
    <property type="protein sequence ID" value="KAG6950295.1"/>
    <property type="molecule type" value="Genomic_DNA"/>
</dbReference>
<protein>
    <submittedName>
        <fullName evidence="1">Uncharacterized protein</fullName>
    </submittedName>
</protein>
<gene>
    <name evidence="1" type="ORF">JG688_00014231</name>
</gene>
<organism evidence="1 2">
    <name type="scientific">Phytophthora aleatoria</name>
    <dbReference type="NCBI Taxonomy" id="2496075"/>
    <lineage>
        <taxon>Eukaryota</taxon>
        <taxon>Sar</taxon>
        <taxon>Stramenopiles</taxon>
        <taxon>Oomycota</taxon>
        <taxon>Peronosporomycetes</taxon>
        <taxon>Peronosporales</taxon>
        <taxon>Peronosporaceae</taxon>
        <taxon>Phytophthora</taxon>
    </lineage>
</organism>
<sequence length="95" mass="10883">MKEEYVTAANAFVDASAADYVSCFQHCLDCSPDETQESQRKLISFKGDSLQLEMDIKIRLLQSVRKVSYVFKLNPVAVELFDIFESKLKDQQVEL</sequence>
<evidence type="ECO:0000313" key="1">
    <source>
        <dbReference type="EMBL" id="KAG6950295.1"/>
    </source>
</evidence>
<keyword evidence="2" id="KW-1185">Reference proteome</keyword>
<accession>A0A8J5IVV7</accession>
<dbReference type="Proteomes" id="UP000709295">
    <property type="component" value="Unassembled WGS sequence"/>
</dbReference>
<comment type="caution">
    <text evidence="1">The sequence shown here is derived from an EMBL/GenBank/DDBJ whole genome shotgun (WGS) entry which is preliminary data.</text>
</comment>
<evidence type="ECO:0000313" key="2">
    <source>
        <dbReference type="Proteomes" id="UP000709295"/>
    </source>
</evidence>